<organism evidence="6 7">
    <name type="scientific">Sessilibacter corallicola</name>
    <dbReference type="NCBI Taxonomy" id="2904075"/>
    <lineage>
        <taxon>Bacteria</taxon>
        <taxon>Pseudomonadati</taxon>
        <taxon>Pseudomonadota</taxon>
        <taxon>Gammaproteobacteria</taxon>
        <taxon>Cellvibrionales</taxon>
        <taxon>Cellvibrionaceae</taxon>
        <taxon>Sessilibacter</taxon>
    </lineage>
</organism>
<comment type="caution">
    <text evidence="6">The sequence shown here is derived from an EMBL/GenBank/DDBJ whole genome shotgun (WGS) entry which is preliminary data.</text>
</comment>
<proteinExistence type="inferred from homology"/>
<dbReference type="SUPFAM" id="SSF51316">
    <property type="entry name" value="Mss4-like"/>
    <property type="match status" value="1"/>
</dbReference>
<evidence type="ECO:0000256" key="4">
    <source>
        <dbReference type="ARBA" id="ARBA00023239"/>
    </source>
</evidence>
<keyword evidence="3" id="KW-0862">Zinc</keyword>
<evidence type="ECO:0000313" key="6">
    <source>
        <dbReference type="EMBL" id="GAA6167898.1"/>
    </source>
</evidence>
<evidence type="ECO:0000313" key="7">
    <source>
        <dbReference type="Proteomes" id="UP001465153"/>
    </source>
</evidence>
<protein>
    <submittedName>
        <fullName evidence="6">GFA family protein</fullName>
    </submittedName>
</protein>
<evidence type="ECO:0000256" key="3">
    <source>
        <dbReference type="ARBA" id="ARBA00022833"/>
    </source>
</evidence>
<evidence type="ECO:0000259" key="5">
    <source>
        <dbReference type="PROSITE" id="PS51891"/>
    </source>
</evidence>
<dbReference type="EMBL" id="BAABWN010000005">
    <property type="protein sequence ID" value="GAA6167898.1"/>
    <property type="molecule type" value="Genomic_DNA"/>
</dbReference>
<feature type="domain" description="CENP-V/GFA" evidence="5">
    <location>
        <begin position="5"/>
        <end position="113"/>
    </location>
</feature>
<evidence type="ECO:0000256" key="2">
    <source>
        <dbReference type="ARBA" id="ARBA00022723"/>
    </source>
</evidence>
<dbReference type="Proteomes" id="UP001465153">
    <property type="component" value="Unassembled WGS sequence"/>
</dbReference>
<keyword evidence="7" id="KW-1185">Reference proteome</keyword>
<accession>A0ABQ0A8C7</accession>
<keyword evidence="4" id="KW-0456">Lyase</keyword>
<reference evidence="6 7" key="1">
    <citation type="submission" date="2024-04" db="EMBL/GenBank/DDBJ databases">
        <title>Draft genome sequence of Sessilibacter corallicola NBRC 116591.</title>
        <authorList>
            <person name="Miyakawa T."/>
            <person name="Kusuya Y."/>
            <person name="Miura T."/>
        </authorList>
    </citation>
    <scope>NUCLEOTIDE SEQUENCE [LARGE SCALE GENOMIC DNA]</scope>
    <source>
        <strain evidence="6 7">KU-00831-HH</strain>
    </source>
</reference>
<dbReference type="PANTHER" id="PTHR33337:SF40">
    <property type="entry name" value="CENP-V_GFA DOMAIN-CONTAINING PROTEIN-RELATED"/>
    <property type="match status" value="1"/>
</dbReference>
<gene>
    <name evidence="6" type="ORF">NBRC116591_17090</name>
</gene>
<comment type="similarity">
    <text evidence="1">Belongs to the Gfa family.</text>
</comment>
<dbReference type="RefSeq" id="WP_353302560.1">
    <property type="nucleotide sequence ID" value="NZ_BAABWN010000005.1"/>
</dbReference>
<dbReference type="Pfam" id="PF04828">
    <property type="entry name" value="GFA"/>
    <property type="match status" value="1"/>
</dbReference>
<dbReference type="PROSITE" id="PS51891">
    <property type="entry name" value="CENP_V_GFA"/>
    <property type="match status" value="1"/>
</dbReference>
<dbReference type="InterPro" id="IPR006913">
    <property type="entry name" value="CENP-V/GFA"/>
</dbReference>
<evidence type="ECO:0000256" key="1">
    <source>
        <dbReference type="ARBA" id="ARBA00005495"/>
    </source>
</evidence>
<dbReference type="Gene3D" id="3.90.1590.10">
    <property type="entry name" value="glutathione-dependent formaldehyde- activating enzyme (gfa)"/>
    <property type="match status" value="1"/>
</dbReference>
<dbReference type="PANTHER" id="PTHR33337">
    <property type="entry name" value="GFA DOMAIN-CONTAINING PROTEIN"/>
    <property type="match status" value="1"/>
</dbReference>
<keyword evidence="2" id="KW-0479">Metal-binding</keyword>
<dbReference type="InterPro" id="IPR011057">
    <property type="entry name" value="Mss4-like_sf"/>
</dbReference>
<name>A0ABQ0A8C7_9GAMM</name>
<sequence length="138" mass="15306">MNKHYKGSCLCGAVTFNASGFSEQAAHCHCNMCKKFHGAAFGTLVAVEQFEWLSGDEFIKEFKATNGTVRTFCSQCGSSLGFHSKDSAPDSIEIAISTFDEKLPINIDAHIYANYKAHWMHLDDSLPIFDEVRDSNTD</sequence>